<dbReference type="InterPro" id="IPR024761">
    <property type="entry name" value="TFIIIC_delta_N"/>
</dbReference>
<dbReference type="Gene3D" id="2.130.10.10">
    <property type="entry name" value="YVTN repeat-like/Quinoprotein amine dehydrogenase"/>
    <property type="match status" value="1"/>
</dbReference>
<evidence type="ECO:0000256" key="1">
    <source>
        <dbReference type="SAM" id="MobiDB-lite"/>
    </source>
</evidence>
<organism evidence="4 5">
    <name type="scientific">Dichomitus squalens</name>
    <dbReference type="NCBI Taxonomy" id="114155"/>
    <lineage>
        <taxon>Eukaryota</taxon>
        <taxon>Fungi</taxon>
        <taxon>Dikarya</taxon>
        <taxon>Basidiomycota</taxon>
        <taxon>Agaricomycotina</taxon>
        <taxon>Agaricomycetes</taxon>
        <taxon>Polyporales</taxon>
        <taxon>Polyporaceae</taxon>
        <taxon>Dichomitus</taxon>
    </lineage>
</organism>
<sequence length="866" mass="93812">MAELPLPTVLGLPAVSVSPSVQGLQFSQDGQAVLLTKYAVYILTPDLGVNVHSSVIKKITDIKPSPRGIVRPLGWLRTMIEYDRSLPHQWPIDCSEWGTVSLGSLDPSLWAATLSPSNLTMDAGCVLALLNSNLELTIWSASKNLLTGEWVMLEDVTSSLKIVAVAKTQGSAFKQMLQLQSTCIEWSSQPSWGLTPAPRVDASLLAVGNRAGSVTFLRYNRTNRRMVVVEEVSVSDRWVTQLAWSSWSLIQDGTCEAMLACGTSDGSVTILTARQTLTAKPGITQFVQTHQLHLSVEPYDGEACESDRRAITAMRWANVAERSPILIYHKAGVLFLWSPSFGKAAWSGSRTLLLRTQKRSVGSTALSPCSGISYIPTHDVCVVSLSDGSFHAIRNLFVDPSLDQSSSANVSSETLSAASRAIFVRAEPEKASFKDVDRTNGMTTFDGRATFLWIYEASRPTDFSYKHDAKHISTFVVAQLWEESFGDGVISDLAERVGHPSNSSGETPLSALRAILWQLRESVRIPRIHSGILKVLYQIPLSGALADFHIPPYAGDWTSDVSREVRESLTTHLFGWDSTQSLRMRYAVAVFCQVSRVDGDAAESLIHCVTVSRHRTTMPLQNHSEMPDVQQEFAKAASLFLAGVRNHVQATLIRHISALSELLNQDDISFAHRTIHQAATAGAPPTLAKEAEELRKQLLRSTPHPELSTDASTGTGARTLSSLDSLVEPCPACNVPIPLSPADPESAICANGHVWARCCITSYLLATPTVRTCIGCSRKAFQPSLTLASPAVNMHAAEPTDGDSHGDRGRDKTAPSPQDTGSSAVGGVGGSSSVLPNSARNSRVVRDLLDATRRCPVCGNNFVVLV</sequence>
<dbReference type="Pfam" id="PF12660">
    <property type="entry name" value="zf-TFIIIC"/>
    <property type="match status" value="1"/>
</dbReference>
<dbReference type="AlphaFoldDB" id="A0A4Q9Q0Y2"/>
<evidence type="ECO:0000259" key="3">
    <source>
        <dbReference type="Pfam" id="PF12660"/>
    </source>
</evidence>
<keyword evidence="4" id="KW-0479">Metal-binding</keyword>
<dbReference type="Pfam" id="PF12657">
    <property type="entry name" value="TFIIIC_delta"/>
    <property type="match status" value="1"/>
</dbReference>
<evidence type="ECO:0000259" key="2">
    <source>
        <dbReference type="Pfam" id="PF12657"/>
    </source>
</evidence>
<keyword evidence="5" id="KW-1185">Reference proteome</keyword>
<dbReference type="GO" id="GO:0004402">
    <property type="term" value="F:histone acetyltransferase activity"/>
    <property type="evidence" value="ECO:0007669"/>
    <property type="project" value="InterPro"/>
</dbReference>
<dbReference type="SUPFAM" id="SSF50978">
    <property type="entry name" value="WD40 repeat-like"/>
    <property type="match status" value="1"/>
</dbReference>
<name>A0A4Q9Q0Y2_9APHY</name>
<dbReference type="InterPro" id="IPR036322">
    <property type="entry name" value="WD40_repeat_dom_sf"/>
</dbReference>
<feature type="domain" description="Transcription factor IIIC 90kDa subunit N-terminal" evidence="2">
    <location>
        <begin position="27"/>
        <end position="389"/>
    </location>
</feature>
<feature type="compositionally biased region" description="Basic and acidic residues" evidence="1">
    <location>
        <begin position="802"/>
        <end position="813"/>
    </location>
</feature>
<dbReference type="InterPro" id="IPR015943">
    <property type="entry name" value="WD40/YVTN_repeat-like_dom_sf"/>
</dbReference>
<reference evidence="4 5" key="1">
    <citation type="submission" date="2019-01" db="EMBL/GenBank/DDBJ databases">
        <title>Draft genome sequences of three monokaryotic isolates of the white-rot basidiomycete fungus Dichomitus squalens.</title>
        <authorList>
            <consortium name="DOE Joint Genome Institute"/>
            <person name="Lopez S.C."/>
            <person name="Andreopoulos B."/>
            <person name="Pangilinan J."/>
            <person name="Lipzen A."/>
            <person name="Riley R."/>
            <person name="Ahrendt S."/>
            <person name="Ng V."/>
            <person name="Barry K."/>
            <person name="Daum C."/>
            <person name="Grigoriev I.V."/>
            <person name="Hilden K.S."/>
            <person name="Makela M.R."/>
            <person name="de Vries R.P."/>
        </authorList>
    </citation>
    <scope>NUCLEOTIDE SEQUENCE [LARGE SCALE GENOMIC DNA]</scope>
    <source>
        <strain evidence="4 5">CBS 464.89</strain>
    </source>
</reference>
<dbReference type="PANTHER" id="PTHR15496:SF2">
    <property type="entry name" value="GENERAL TRANSCRIPTION FACTOR 3C POLYPEPTIDE 4"/>
    <property type="match status" value="1"/>
</dbReference>
<keyword evidence="4" id="KW-0863">Zinc-finger</keyword>
<dbReference type="EMBL" id="ML145104">
    <property type="protein sequence ID" value="TBU60591.1"/>
    <property type="molecule type" value="Genomic_DNA"/>
</dbReference>
<dbReference type="GO" id="GO:0006384">
    <property type="term" value="P:transcription initiation at RNA polymerase III promoter"/>
    <property type="evidence" value="ECO:0007669"/>
    <property type="project" value="InterPro"/>
</dbReference>
<feature type="region of interest" description="Disordered" evidence="1">
    <location>
        <begin position="792"/>
        <end position="837"/>
    </location>
</feature>
<dbReference type="InterPro" id="IPR024764">
    <property type="entry name" value="TFIIIC_Znf"/>
</dbReference>
<dbReference type="GO" id="GO:0000127">
    <property type="term" value="C:transcription factor TFIIIC complex"/>
    <property type="evidence" value="ECO:0007669"/>
    <property type="project" value="InterPro"/>
</dbReference>
<dbReference type="STRING" id="114155.A0A4Q9Q0Y2"/>
<evidence type="ECO:0000313" key="4">
    <source>
        <dbReference type="EMBL" id="TBU60591.1"/>
    </source>
</evidence>
<dbReference type="Proteomes" id="UP000292082">
    <property type="component" value="Unassembled WGS sequence"/>
</dbReference>
<evidence type="ECO:0000313" key="5">
    <source>
        <dbReference type="Proteomes" id="UP000292082"/>
    </source>
</evidence>
<dbReference type="GO" id="GO:0008270">
    <property type="term" value="F:zinc ion binding"/>
    <property type="evidence" value="ECO:0007669"/>
    <property type="project" value="UniProtKB-KW"/>
</dbReference>
<proteinExistence type="predicted"/>
<feature type="domain" description="Transcription factor IIIC putative zinc-finger" evidence="3">
    <location>
        <begin position="724"/>
        <end position="862"/>
    </location>
</feature>
<keyword evidence="4" id="KW-0862">Zinc</keyword>
<protein>
    <submittedName>
        <fullName evidence="4">Putative zinc-finger of transcription factor IIIC complex-domain-containing protein</fullName>
    </submittedName>
</protein>
<dbReference type="InterPro" id="IPR044230">
    <property type="entry name" value="GTF3C4"/>
</dbReference>
<gene>
    <name evidence="4" type="ORF">BD310DRAFT_922760</name>
</gene>
<dbReference type="PANTHER" id="PTHR15496">
    <property type="entry name" value="GENERAL TRANSCRIPTION FACTOR 3C POLYPEPTIDE 4 FAMILY"/>
    <property type="match status" value="1"/>
</dbReference>
<accession>A0A4Q9Q0Y2</accession>